<evidence type="ECO:0000313" key="3">
    <source>
        <dbReference type="Proteomes" id="UP000287519"/>
    </source>
</evidence>
<gene>
    <name evidence="2" type="ORF">Rhow_005190</name>
</gene>
<accession>A0A402CD54</accession>
<feature type="domain" description="ChsH2 C-terminal OB-fold" evidence="1">
    <location>
        <begin position="1"/>
        <end position="55"/>
    </location>
</feature>
<sequence length="83" mass="9161">MSWAVVHHPPHPDFAEQVPFPIGLVELAEGPWINARIVGADPAELRAGLPLHVAFIHPETGDSYPVFRIDRQSESESPEDSRA</sequence>
<reference evidence="2 3" key="1">
    <citation type="submission" date="2018-11" db="EMBL/GenBank/DDBJ databases">
        <title>Microbial catabolism of amino acid.</title>
        <authorList>
            <person name="Hibi M."/>
            <person name="Ogawa J."/>
        </authorList>
    </citation>
    <scope>NUCLEOTIDE SEQUENCE [LARGE SCALE GENOMIC DNA]</scope>
    <source>
        <strain evidence="2 3">C31-06</strain>
    </source>
</reference>
<dbReference type="AlphaFoldDB" id="A0A402CD54"/>
<evidence type="ECO:0000313" key="2">
    <source>
        <dbReference type="EMBL" id="GCE41531.1"/>
    </source>
</evidence>
<dbReference type="Pfam" id="PF01796">
    <property type="entry name" value="OB_ChsH2_C"/>
    <property type="match status" value="1"/>
</dbReference>
<comment type="caution">
    <text evidence="2">The sequence shown here is derived from an EMBL/GenBank/DDBJ whole genome shotgun (WGS) entry which is preliminary data.</text>
</comment>
<keyword evidence="3" id="KW-1185">Reference proteome</keyword>
<protein>
    <recommendedName>
        <fullName evidence="1">ChsH2 C-terminal OB-fold domain-containing protein</fullName>
    </recommendedName>
</protein>
<dbReference type="Proteomes" id="UP000287519">
    <property type="component" value="Unassembled WGS sequence"/>
</dbReference>
<dbReference type="InterPro" id="IPR012340">
    <property type="entry name" value="NA-bd_OB-fold"/>
</dbReference>
<dbReference type="EMBL" id="BHYM01000045">
    <property type="protein sequence ID" value="GCE41531.1"/>
    <property type="molecule type" value="Genomic_DNA"/>
</dbReference>
<proteinExistence type="predicted"/>
<organism evidence="2 3">
    <name type="scientific">Rhodococcus wratislaviensis</name>
    <name type="common">Tsukamurella wratislaviensis</name>
    <dbReference type="NCBI Taxonomy" id="44752"/>
    <lineage>
        <taxon>Bacteria</taxon>
        <taxon>Bacillati</taxon>
        <taxon>Actinomycetota</taxon>
        <taxon>Actinomycetes</taxon>
        <taxon>Mycobacteriales</taxon>
        <taxon>Nocardiaceae</taxon>
        <taxon>Rhodococcus</taxon>
    </lineage>
</organism>
<dbReference type="InterPro" id="IPR002878">
    <property type="entry name" value="ChsH2_C"/>
</dbReference>
<name>A0A402CD54_RHOWR</name>
<evidence type="ECO:0000259" key="1">
    <source>
        <dbReference type="Pfam" id="PF01796"/>
    </source>
</evidence>
<dbReference type="SUPFAM" id="SSF50249">
    <property type="entry name" value="Nucleic acid-binding proteins"/>
    <property type="match status" value="1"/>
</dbReference>